<dbReference type="SMART" id="SM00408">
    <property type="entry name" value="IGc2"/>
    <property type="match status" value="7"/>
</dbReference>
<dbReference type="FunFam" id="2.60.40.10:FF:000345">
    <property type="entry name" value="Muscle M-line assembly protein unc-89"/>
    <property type="match status" value="1"/>
</dbReference>
<reference evidence="9 10" key="1">
    <citation type="submission" date="2015-09" db="EMBL/GenBank/DDBJ databases">
        <title>Draft genome of the parasitic nematode Teladorsagia circumcincta isolate WARC Sus (inbred).</title>
        <authorList>
            <person name="Mitreva M."/>
        </authorList>
    </citation>
    <scope>NUCLEOTIDE SEQUENCE [LARGE SCALE GENOMIC DNA]</scope>
    <source>
        <strain evidence="9 10">S</strain>
    </source>
</reference>
<evidence type="ECO:0000256" key="1">
    <source>
        <dbReference type="ARBA" id="ARBA00004161"/>
    </source>
</evidence>
<comment type="similarity">
    <text evidence="2">Belongs to the protein kinase superfamily. CAMK Ser/Thr protein kinase family.</text>
</comment>
<dbReference type="PANTHER" id="PTHR13817:SF164">
    <property type="entry name" value="ZORMIN, ISOFORM J"/>
    <property type="match status" value="1"/>
</dbReference>
<feature type="domain" description="Ig-like" evidence="7">
    <location>
        <begin position="593"/>
        <end position="682"/>
    </location>
</feature>
<comment type="subcellular location">
    <subcellularLocation>
        <location evidence="1">Cytoplasm</location>
        <location evidence="1">Myofibril</location>
        <location evidence="1">Sarcomere</location>
        <location evidence="1">A band</location>
    </subcellularLocation>
</comment>
<evidence type="ECO:0000313" key="9">
    <source>
        <dbReference type="EMBL" id="PIO69852.1"/>
    </source>
</evidence>
<dbReference type="SMART" id="SM00060">
    <property type="entry name" value="FN3"/>
    <property type="match status" value="1"/>
</dbReference>
<keyword evidence="5" id="KW-1015">Disulfide bond</keyword>
<dbReference type="InterPro" id="IPR003598">
    <property type="entry name" value="Ig_sub2"/>
</dbReference>
<proteinExistence type="inferred from homology"/>
<evidence type="ECO:0000256" key="6">
    <source>
        <dbReference type="ARBA" id="ARBA00023319"/>
    </source>
</evidence>
<dbReference type="OrthoDB" id="2152335at2759"/>
<dbReference type="Gene3D" id="2.60.40.10">
    <property type="entry name" value="Immunoglobulins"/>
    <property type="match status" value="10"/>
</dbReference>
<dbReference type="InterPro" id="IPR013098">
    <property type="entry name" value="Ig_I-set"/>
</dbReference>
<feature type="domain" description="Ig-like" evidence="7">
    <location>
        <begin position="368"/>
        <end position="457"/>
    </location>
</feature>
<evidence type="ECO:0000256" key="4">
    <source>
        <dbReference type="ARBA" id="ARBA00022737"/>
    </source>
</evidence>
<dbReference type="Pfam" id="PF07679">
    <property type="entry name" value="I-set"/>
    <property type="match status" value="8"/>
</dbReference>
<name>A0A2G9UJD2_TELCI</name>
<dbReference type="PROSITE" id="PS50853">
    <property type="entry name" value="FN3"/>
    <property type="match status" value="1"/>
</dbReference>
<keyword evidence="3" id="KW-0963">Cytoplasm</keyword>
<dbReference type="CDD" id="cd00063">
    <property type="entry name" value="FN3"/>
    <property type="match status" value="1"/>
</dbReference>
<dbReference type="Pfam" id="PF00041">
    <property type="entry name" value="fn3"/>
    <property type="match status" value="1"/>
</dbReference>
<accession>A0A2G9UJD2</accession>
<feature type="domain" description="Fibronectin type-III" evidence="8">
    <location>
        <begin position="59"/>
        <end position="155"/>
    </location>
</feature>
<keyword evidence="10" id="KW-1185">Reference proteome</keyword>
<organism evidence="9 10">
    <name type="scientific">Teladorsagia circumcincta</name>
    <name type="common">Brown stomach worm</name>
    <name type="synonym">Ostertagia circumcincta</name>
    <dbReference type="NCBI Taxonomy" id="45464"/>
    <lineage>
        <taxon>Eukaryota</taxon>
        <taxon>Metazoa</taxon>
        <taxon>Ecdysozoa</taxon>
        <taxon>Nematoda</taxon>
        <taxon>Chromadorea</taxon>
        <taxon>Rhabditida</taxon>
        <taxon>Rhabditina</taxon>
        <taxon>Rhabditomorpha</taxon>
        <taxon>Strongyloidea</taxon>
        <taxon>Trichostrongylidae</taxon>
        <taxon>Teladorsagia</taxon>
    </lineage>
</organism>
<dbReference type="InterPro" id="IPR036116">
    <property type="entry name" value="FN3_sf"/>
</dbReference>
<dbReference type="SUPFAM" id="SSF48726">
    <property type="entry name" value="Immunoglobulin"/>
    <property type="match status" value="9"/>
</dbReference>
<dbReference type="SUPFAM" id="SSF49265">
    <property type="entry name" value="Fibronectin type III"/>
    <property type="match status" value="1"/>
</dbReference>
<protein>
    <submittedName>
        <fullName evidence="9">Immunoglobulin I-set domain protein</fullName>
    </submittedName>
</protein>
<evidence type="ECO:0000256" key="5">
    <source>
        <dbReference type="ARBA" id="ARBA00023157"/>
    </source>
</evidence>
<dbReference type="InterPro" id="IPR036179">
    <property type="entry name" value="Ig-like_dom_sf"/>
</dbReference>
<feature type="domain" description="Ig-like" evidence="7">
    <location>
        <begin position="822"/>
        <end position="911"/>
    </location>
</feature>
<keyword evidence="4" id="KW-0677">Repeat</keyword>
<evidence type="ECO:0000259" key="8">
    <source>
        <dbReference type="PROSITE" id="PS50853"/>
    </source>
</evidence>
<feature type="domain" description="Ig-like" evidence="7">
    <location>
        <begin position="270"/>
        <end position="358"/>
    </location>
</feature>
<dbReference type="PANTHER" id="PTHR13817">
    <property type="entry name" value="TITIN"/>
    <property type="match status" value="1"/>
</dbReference>
<dbReference type="FunFam" id="2.60.40.10:FF:000080">
    <property type="entry name" value="Myosin light chain kinase, smooth muscle"/>
    <property type="match status" value="1"/>
</dbReference>
<keyword evidence="6" id="KW-0393">Immunoglobulin domain</keyword>
<feature type="domain" description="Ig-like" evidence="7">
    <location>
        <begin position="479"/>
        <end position="537"/>
    </location>
</feature>
<dbReference type="PROSITE" id="PS50835">
    <property type="entry name" value="IG_LIKE"/>
    <property type="match status" value="8"/>
</dbReference>
<evidence type="ECO:0000313" key="10">
    <source>
        <dbReference type="Proteomes" id="UP000230423"/>
    </source>
</evidence>
<evidence type="ECO:0000256" key="3">
    <source>
        <dbReference type="ARBA" id="ARBA00022490"/>
    </source>
</evidence>
<gene>
    <name evidence="9" type="ORF">TELCIR_08314</name>
</gene>
<dbReference type="InterPro" id="IPR003961">
    <property type="entry name" value="FN3_dom"/>
</dbReference>
<feature type="domain" description="Ig-like" evidence="7">
    <location>
        <begin position="1068"/>
        <end position="1158"/>
    </location>
</feature>
<dbReference type="FunFam" id="2.60.40.10:FF:000107">
    <property type="entry name" value="Myosin, light chain kinase a"/>
    <property type="match status" value="1"/>
</dbReference>
<dbReference type="Proteomes" id="UP000230423">
    <property type="component" value="Unassembled WGS sequence"/>
</dbReference>
<dbReference type="AlphaFoldDB" id="A0A2G9UJD2"/>
<dbReference type="InterPro" id="IPR050964">
    <property type="entry name" value="Striated_Muscle_Regulatory"/>
</dbReference>
<dbReference type="EMBL" id="KZ346493">
    <property type="protein sequence ID" value="PIO69852.1"/>
    <property type="molecule type" value="Genomic_DNA"/>
</dbReference>
<dbReference type="CDD" id="cd00096">
    <property type="entry name" value="Ig"/>
    <property type="match status" value="1"/>
</dbReference>
<dbReference type="FunFam" id="2.60.40.10:FF:000032">
    <property type="entry name" value="palladin isoform X1"/>
    <property type="match status" value="2"/>
</dbReference>
<dbReference type="InterPro" id="IPR003599">
    <property type="entry name" value="Ig_sub"/>
</dbReference>
<feature type="domain" description="Ig-like" evidence="7">
    <location>
        <begin position="963"/>
        <end position="1043"/>
    </location>
</feature>
<dbReference type="InterPro" id="IPR007110">
    <property type="entry name" value="Ig-like_dom"/>
</dbReference>
<dbReference type="GO" id="GO:0031672">
    <property type="term" value="C:A band"/>
    <property type="evidence" value="ECO:0007669"/>
    <property type="project" value="UniProtKB-SubCell"/>
</dbReference>
<evidence type="ECO:0000259" key="7">
    <source>
        <dbReference type="PROSITE" id="PS50835"/>
    </source>
</evidence>
<evidence type="ECO:0000256" key="2">
    <source>
        <dbReference type="ARBA" id="ARBA00006692"/>
    </source>
</evidence>
<dbReference type="InterPro" id="IPR013783">
    <property type="entry name" value="Ig-like_fold"/>
</dbReference>
<feature type="domain" description="Ig-like" evidence="7">
    <location>
        <begin position="159"/>
        <end position="248"/>
    </location>
</feature>
<dbReference type="PRINTS" id="PR00014">
    <property type="entry name" value="FNTYPEIII"/>
</dbReference>
<sequence>MDRDGLTSRLIITSVTPEDEGQYSVTAKDEFGEVTAESEVVVTPRREVAPTAVKIVKGPPSAIKGEPVVESCTKDSVSLSWSPPEDSHGSRLEDYKVEQRTPDQQNWVEVATVTRPRCAIKNLSPNTEYLFRVAARNAEGLSECSLPVKVRTLSAGTKPLFTEPPTPSLAVAEDEELCIVAKFSGSPTPSVKWYKSGKEMTDSDGSITTESSSSVLTIAKARSGVDDAIYTCQIENEMGQASSDTAVSVVSSKEEIQEVDALDKVSPGAPSVAKPLSNETVQLGQQFTLSCRFAAKEGTAKWYHNDDKVTPTGRYELFTSSNGSQKLVCHNSNVTDAGVYRCVLTNERGMAQTDCEVFVKGAEDQIAPVFEKNLEDITTLTGKKLVLSCRAIGHPEPDLVWTKDGERIATSRRVRLEFDDKGLSELHIHDCTAQDAGIYLCTATNTSGVQSTQCTVTVAEVSGKDAHLVIAEEEKIMKPRFIRAPPSTLEAQEGGQFKLIAKLALAEKDSWLQIARCALLAVGEPKPTLTWKKDGREVVRSNRPYKTYLTDRGKTSLPAAEKPAFSEHLKDTGVVAGHPVTLGYLKDERAGPPRFLRCLRDVWTPLGEEVVLEVEVAGYPAPDLTWYHQDKKIVEGKTIKINYLSETVCELRVSQVSLRDLGSYAVEASNVHGVVRTTSSLNVGEPRHAEPPQFQQVEAPGIAVKPKVAFREEVKKSASTVRMEMRKKGAAPVFIKGLEDMELEAGASAAVAGKLKGKHRHRHGGEHKGAKTARGLAASIMAGMKIDEESRRQSTDEQKQGYLAMEEIRSTIQARNEHMCRPKFIVKPRPKKVLEEFKSLRLKTAISANPTPVVHWDREGVILETGNKYSIYNDGDFYYLEVHQVSVFDQGFYNCTATNSEGISTCSSEVEVMKPTEDPSAQQEKRKPKKDLTAPTFIEVLPGKLKVCLEIDPGESLSADGIPPLFRTEKVRSIIKANDGERVELAAELVQGSEPLQIRWIRNRVVITDSESFQYVRNGTDVRLVIADAFPEDGGEYAVEARNQFGTARCIMRLDIHSHERSLIEDPPRITDAPTIVRVGPGESAELSARVTGHPDPVVAWAKGSEAITNCLKYTLSNDGDMFSLHVSDAVRTDAGRYSLTAVNVAGEASATIELAVTEPTGTSTMRPRFTHAPVSVQSRLGQRVELLARFTGQPPPVCRWFKGDVGLEDGEIKQ</sequence>
<dbReference type="SMART" id="SM00409">
    <property type="entry name" value="IG"/>
    <property type="match status" value="7"/>
</dbReference>